<name>A0A2K1XER2_POPTR</name>
<accession>A0A2K1XER2</accession>
<dbReference type="EMBL" id="CM009305">
    <property type="protein sequence ID" value="PNS99267.1"/>
    <property type="molecule type" value="Genomic_DNA"/>
</dbReference>
<evidence type="ECO:0000313" key="1">
    <source>
        <dbReference type="EMBL" id="PNS99267.1"/>
    </source>
</evidence>
<organism evidence="1 2">
    <name type="scientific">Populus trichocarpa</name>
    <name type="common">Western balsam poplar</name>
    <name type="synonym">Populus balsamifera subsp. trichocarpa</name>
    <dbReference type="NCBI Taxonomy" id="3694"/>
    <lineage>
        <taxon>Eukaryota</taxon>
        <taxon>Viridiplantae</taxon>
        <taxon>Streptophyta</taxon>
        <taxon>Embryophyta</taxon>
        <taxon>Tracheophyta</taxon>
        <taxon>Spermatophyta</taxon>
        <taxon>Magnoliopsida</taxon>
        <taxon>eudicotyledons</taxon>
        <taxon>Gunneridae</taxon>
        <taxon>Pentapetalae</taxon>
        <taxon>rosids</taxon>
        <taxon>fabids</taxon>
        <taxon>Malpighiales</taxon>
        <taxon>Salicaceae</taxon>
        <taxon>Saliceae</taxon>
        <taxon>Populus</taxon>
    </lineage>
</organism>
<reference evidence="1 2" key="1">
    <citation type="journal article" date="2006" name="Science">
        <title>The genome of black cottonwood, Populus trichocarpa (Torr. &amp; Gray).</title>
        <authorList>
            <person name="Tuskan G.A."/>
            <person name="Difazio S."/>
            <person name="Jansson S."/>
            <person name="Bohlmann J."/>
            <person name="Grigoriev I."/>
            <person name="Hellsten U."/>
            <person name="Putnam N."/>
            <person name="Ralph S."/>
            <person name="Rombauts S."/>
            <person name="Salamov A."/>
            <person name="Schein J."/>
            <person name="Sterck L."/>
            <person name="Aerts A."/>
            <person name="Bhalerao R.R."/>
            <person name="Bhalerao R.P."/>
            <person name="Blaudez D."/>
            <person name="Boerjan W."/>
            <person name="Brun A."/>
            <person name="Brunner A."/>
            <person name="Busov V."/>
            <person name="Campbell M."/>
            <person name="Carlson J."/>
            <person name="Chalot M."/>
            <person name="Chapman J."/>
            <person name="Chen G.L."/>
            <person name="Cooper D."/>
            <person name="Coutinho P.M."/>
            <person name="Couturier J."/>
            <person name="Covert S."/>
            <person name="Cronk Q."/>
            <person name="Cunningham R."/>
            <person name="Davis J."/>
            <person name="Degroeve S."/>
            <person name="Dejardin A."/>
            <person name="Depamphilis C."/>
            <person name="Detter J."/>
            <person name="Dirks B."/>
            <person name="Dubchak I."/>
            <person name="Duplessis S."/>
            <person name="Ehlting J."/>
            <person name="Ellis B."/>
            <person name="Gendler K."/>
            <person name="Goodstein D."/>
            <person name="Gribskov M."/>
            <person name="Grimwood J."/>
            <person name="Groover A."/>
            <person name="Gunter L."/>
            <person name="Hamberger B."/>
            <person name="Heinze B."/>
            <person name="Helariutta Y."/>
            <person name="Henrissat B."/>
            <person name="Holligan D."/>
            <person name="Holt R."/>
            <person name="Huang W."/>
            <person name="Islam-Faridi N."/>
            <person name="Jones S."/>
            <person name="Jones-Rhoades M."/>
            <person name="Jorgensen R."/>
            <person name="Joshi C."/>
            <person name="Kangasjarvi J."/>
            <person name="Karlsson J."/>
            <person name="Kelleher C."/>
            <person name="Kirkpatrick R."/>
            <person name="Kirst M."/>
            <person name="Kohler A."/>
            <person name="Kalluri U."/>
            <person name="Larimer F."/>
            <person name="Leebens-Mack J."/>
            <person name="Leple J.C."/>
            <person name="Locascio P."/>
            <person name="Lou Y."/>
            <person name="Lucas S."/>
            <person name="Martin F."/>
            <person name="Montanini B."/>
            <person name="Napoli C."/>
            <person name="Nelson D.R."/>
            <person name="Nelson C."/>
            <person name="Nieminen K."/>
            <person name="Nilsson O."/>
            <person name="Pereda V."/>
            <person name="Peter G."/>
            <person name="Philippe R."/>
            <person name="Pilate G."/>
            <person name="Poliakov A."/>
            <person name="Razumovskaya J."/>
            <person name="Richardson P."/>
            <person name="Rinaldi C."/>
            <person name="Ritland K."/>
            <person name="Rouze P."/>
            <person name="Ryaboy D."/>
            <person name="Schmutz J."/>
            <person name="Schrader J."/>
            <person name="Segerman B."/>
            <person name="Shin H."/>
            <person name="Siddiqui A."/>
            <person name="Sterky F."/>
            <person name="Terry A."/>
            <person name="Tsai C.J."/>
            <person name="Uberbacher E."/>
            <person name="Unneberg P."/>
            <person name="Vahala J."/>
            <person name="Wall K."/>
            <person name="Wessler S."/>
            <person name="Yang G."/>
            <person name="Yin T."/>
            <person name="Douglas C."/>
            <person name="Marra M."/>
            <person name="Sandberg G."/>
            <person name="Van de Peer Y."/>
            <person name="Rokhsar D."/>
        </authorList>
    </citation>
    <scope>NUCLEOTIDE SEQUENCE [LARGE SCALE GENOMIC DNA]</scope>
    <source>
        <strain evidence="2">cv. Nisqually</strain>
    </source>
</reference>
<dbReference type="InParanoid" id="A0A2K1XER2"/>
<dbReference type="Proteomes" id="UP000006729">
    <property type="component" value="Chromosome 16"/>
</dbReference>
<protein>
    <submittedName>
        <fullName evidence="1">Uncharacterized protein</fullName>
    </submittedName>
</protein>
<proteinExistence type="predicted"/>
<keyword evidence="2" id="KW-1185">Reference proteome</keyword>
<dbReference type="AlphaFoldDB" id="A0A2K1XER2"/>
<sequence>MLSILDEIITRDGGDCEFHFDYRLGILASLMVMRTLKRFQFNFLTWLSFQAGYTSSYLIQPFSGPETGKLSRNI</sequence>
<gene>
    <name evidence="1" type="ORF">POPTR_016G124200</name>
</gene>
<evidence type="ECO:0000313" key="2">
    <source>
        <dbReference type="Proteomes" id="UP000006729"/>
    </source>
</evidence>